<reference evidence="1" key="1">
    <citation type="submission" date="2018-05" db="EMBL/GenBank/DDBJ databases">
        <authorList>
            <person name="Lanie J.A."/>
            <person name="Ng W.-L."/>
            <person name="Kazmierczak K.M."/>
            <person name="Andrzejewski T.M."/>
            <person name="Davidsen T.M."/>
            <person name="Wayne K.J."/>
            <person name="Tettelin H."/>
            <person name="Glass J.I."/>
            <person name="Rusch D."/>
            <person name="Podicherti R."/>
            <person name="Tsui H.-C.T."/>
            <person name="Winkler M.E."/>
        </authorList>
    </citation>
    <scope>NUCLEOTIDE SEQUENCE</scope>
</reference>
<protein>
    <submittedName>
        <fullName evidence="1">Uncharacterized protein</fullName>
    </submittedName>
</protein>
<dbReference type="AlphaFoldDB" id="A0A382UA34"/>
<proteinExistence type="predicted"/>
<name>A0A382UA34_9ZZZZ</name>
<accession>A0A382UA34</accession>
<gene>
    <name evidence="1" type="ORF">METZ01_LOCUS383589</name>
</gene>
<dbReference type="EMBL" id="UINC01142417">
    <property type="protein sequence ID" value="SVD30735.1"/>
    <property type="molecule type" value="Genomic_DNA"/>
</dbReference>
<organism evidence="1">
    <name type="scientific">marine metagenome</name>
    <dbReference type="NCBI Taxonomy" id="408172"/>
    <lineage>
        <taxon>unclassified sequences</taxon>
        <taxon>metagenomes</taxon>
        <taxon>ecological metagenomes</taxon>
    </lineage>
</organism>
<evidence type="ECO:0000313" key="1">
    <source>
        <dbReference type="EMBL" id="SVD30735.1"/>
    </source>
</evidence>
<sequence>MLLRLLELALAYKSNIVMTLPII</sequence>